<dbReference type="STRING" id="58343.AQJ46_41870"/>
<dbReference type="AlphaFoldDB" id="A0A124HVL5"/>
<dbReference type="Pfam" id="PF01636">
    <property type="entry name" value="APH"/>
    <property type="match status" value="1"/>
</dbReference>
<feature type="domain" description="Aminoglycoside phosphotransferase" evidence="2">
    <location>
        <begin position="71"/>
        <end position="255"/>
    </location>
</feature>
<evidence type="ECO:0000313" key="4">
    <source>
        <dbReference type="Proteomes" id="UP000053669"/>
    </source>
</evidence>
<organism evidence="3 4">
    <name type="scientific">Streptomyces canus</name>
    <dbReference type="NCBI Taxonomy" id="58343"/>
    <lineage>
        <taxon>Bacteria</taxon>
        <taxon>Bacillati</taxon>
        <taxon>Actinomycetota</taxon>
        <taxon>Actinomycetes</taxon>
        <taxon>Kitasatosporales</taxon>
        <taxon>Streptomycetaceae</taxon>
        <taxon>Streptomyces</taxon>
        <taxon>Streptomyces aurantiacus group</taxon>
    </lineage>
</organism>
<evidence type="ECO:0000256" key="1">
    <source>
        <dbReference type="SAM" id="MobiDB-lite"/>
    </source>
</evidence>
<dbReference type="InterPro" id="IPR011009">
    <property type="entry name" value="Kinase-like_dom_sf"/>
</dbReference>
<feature type="region of interest" description="Disordered" evidence="1">
    <location>
        <begin position="307"/>
        <end position="330"/>
    </location>
</feature>
<accession>A0A124HVL5</accession>
<dbReference type="EMBL" id="LMWU01000055">
    <property type="protein sequence ID" value="KUN58826.1"/>
    <property type="molecule type" value="Genomic_DNA"/>
</dbReference>
<dbReference type="Proteomes" id="UP000053669">
    <property type="component" value="Unassembled WGS sequence"/>
</dbReference>
<dbReference type="SUPFAM" id="SSF56112">
    <property type="entry name" value="Protein kinase-like (PK-like)"/>
    <property type="match status" value="1"/>
</dbReference>
<reference evidence="3 4" key="1">
    <citation type="submission" date="2015-10" db="EMBL/GenBank/DDBJ databases">
        <title>Draft genome sequence of Streptomyces canus DSM 40017, type strain for the species Streptomyces canus.</title>
        <authorList>
            <person name="Ruckert C."/>
            <person name="Winkler A."/>
            <person name="Kalinowski J."/>
            <person name="Kampfer P."/>
            <person name="Glaeser S."/>
        </authorList>
    </citation>
    <scope>NUCLEOTIDE SEQUENCE [LARGE SCALE GENOMIC DNA]</scope>
    <source>
        <strain evidence="3 4">DSM 40017</strain>
    </source>
</reference>
<dbReference type="RefSeq" id="WP_059210588.1">
    <property type="nucleotide sequence ID" value="NZ_KQ948674.1"/>
</dbReference>
<sequence length="330" mass="35992">MSAEESERLLSDALACAMQTWQPSGYGFEPVAGGTMAAVWRGVSPSPTLPDVAVRLTPKPEALIRRIAALVDGVTSVETPQTLAVGTITTADGPRTVHVCTWIGKGGADRSDPYGLGQDLARLHTDLTRPGAGDFTDRRLSFERGPIPASDQDLPPWYVARHLWRDRILPQLAQSQASLRPQPIHGDMHWDNVVAGSSGGGFGFIDFDKVMCAPPVFDLAKLLATGFFVHRDGRAHYRQSRAADLLAGYRSIRPLRPAEVTAIEGFAVILNEEIARLGHAYGVDAYRRQADAVGSWWTSRRRQRPLDPLGLREPAAEPTGQQLFLPDIDS</sequence>
<gene>
    <name evidence="3" type="ORF">AQJ46_41870</name>
</gene>
<protein>
    <recommendedName>
        <fullName evidence="2">Aminoglycoside phosphotransferase domain-containing protein</fullName>
    </recommendedName>
</protein>
<proteinExistence type="predicted"/>
<comment type="caution">
    <text evidence="3">The sequence shown here is derived from an EMBL/GenBank/DDBJ whole genome shotgun (WGS) entry which is preliminary data.</text>
</comment>
<dbReference type="Gene3D" id="3.90.1200.10">
    <property type="match status" value="1"/>
</dbReference>
<evidence type="ECO:0000313" key="3">
    <source>
        <dbReference type="EMBL" id="KUN58826.1"/>
    </source>
</evidence>
<name>A0A124HVL5_9ACTN</name>
<evidence type="ECO:0000259" key="2">
    <source>
        <dbReference type="Pfam" id="PF01636"/>
    </source>
</evidence>
<dbReference type="InterPro" id="IPR002575">
    <property type="entry name" value="Aminoglycoside_PTrfase"/>
</dbReference>